<dbReference type="Proteomes" id="UP000536275">
    <property type="component" value="Unassembled WGS sequence"/>
</dbReference>
<protein>
    <submittedName>
        <fullName evidence="1">Uncharacterized protein</fullName>
    </submittedName>
</protein>
<name>A0A8H6C460_CANAX</name>
<gene>
    <name evidence="1" type="ORF">FOB64_000901</name>
</gene>
<proteinExistence type="predicted"/>
<accession>A0A8H6C460</accession>
<evidence type="ECO:0000313" key="2">
    <source>
        <dbReference type="Proteomes" id="UP000536275"/>
    </source>
</evidence>
<comment type="caution">
    <text evidence="1">The sequence shown here is derived from an EMBL/GenBank/DDBJ whole genome shotgun (WGS) entry which is preliminary data.</text>
</comment>
<reference evidence="1 2" key="1">
    <citation type="submission" date="2020-03" db="EMBL/GenBank/DDBJ databases">
        <title>FDA dAtabase for Regulatory Grade micrObial Sequences (FDA-ARGOS): Supporting development and validation of Infectious Disease Dx tests.</title>
        <authorList>
            <person name="Campos J."/>
            <person name="Goldberg B."/>
            <person name="Tallon L."/>
            <person name="Sadzewicz L."/>
            <person name="Vavikolanu K."/>
            <person name="Mehta A."/>
            <person name="Aluvathingal J."/>
            <person name="Nadendla S."/>
            <person name="Nandy P."/>
            <person name="Geyer C."/>
            <person name="Yan Y."/>
            <person name="Sichtig H."/>
        </authorList>
    </citation>
    <scope>NUCLEOTIDE SEQUENCE [LARGE SCALE GENOMIC DNA]</scope>
    <source>
        <strain evidence="1 2">FDAARGOS_656</strain>
    </source>
</reference>
<dbReference type="AlphaFoldDB" id="A0A8H6C460"/>
<sequence>MMPLEYPNLPPNKIVEVRTQTSRNGLTFFIVRFNNYLIREVTETQLQRAAPKLYAKIKSDKRFPNNARCI</sequence>
<dbReference type="EMBL" id="JABWAD010000010">
    <property type="protein sequence ID" value="KAF6071947.1"/>
    <property type="molecule type" value="Genomic_DNA"/>
</dbReference>
<evidence type="ECO:0000313" key="1">
    <source>
        <dbReference type="EMBL" id="KAF6071947.1"/>
    </source>
</evidence>
<organism evidence="1 2">
    <name type="scientific">Candida albicans</name>
    <name type="common">Yeast</name>
    <dbReference type="NCBI Taxonomy" id="5476"/>
    <lineage>
        <taxon>Eukaryota</taxon>
        <taxon>Fungi</taxon>
        <taxon>Dikarya</taxon>
        <taxon>Ascomycota</taxon>
        <taxon>Saccharomycotina</taxon>
        <taxon>Pichiomycetes</taxon>
        <taxon>Debaryomycetaceae</taxon>
        <taxon>Candida/Lodderomyces clade</taxon>
        <taxon>Candida</taxon>
    </lineage>
</organism>